<accession>B3EC06</accession>
<sequence length="365" mass="39934" precursor="true">MNNSILQTRDLAIGYPAGKRLGMSGNRRSGKRSKIVAEDMSLELREGELVCLLGPNGSGKSTLMRTLAGVQKPLGGEVLLSGTRLDRLSARDGARLLSLVLTDKVLTGNLSVYALVALGRYPYTGWAGNLSTRDEAVVRHAIETTGTRMFAHRHLGDLSDGERQKVMIARAIAQDTPVIMLDEPTAHLDLPNRLEIVRLLKMLAREQKKAIVLSTHELDMALQTADRIWLMRPVDAPHGERKSSIVSGIPESLVLDGQLEQAFRRKGFEFDLHSGSFRFRHDAERTIGLVGDGVRAYWTRRALERIGCRVVPGTAAPQHVVVAGENGTGHWQFFDGSTRNPHKLQALSDVLTAVGVSASSGEVVR</sequence>
<dbReference type="PANTHER" id="PTHR42794:SF1">
    <property type="entry name" value="HEMIN IMPORT ATP-BINDING PROTEIN HMUV"/>
    <property type="match status" value="1"/>
</dbReference>
<dbReference type="STRING" id="290315.Clim_1005"/>
<dbReference type="GO" id="GO:0016887">
    <property type="term" value="F:ATP hydrolysis activity"/>
    <property type="evidence" value="ECO:0007669"/>
    <property type="project" value="InterPro"/>
</dbReference>
<evidence type="ECO:0000313" key="8">
    <source>
        <dbReference type="Proteomes" id="UP000008841"/>
    </source>
</evidence>
<dbReference type="InterPro" id="IPR003439">
    <property type="entry name" value="ABC_transporter-like_ATP-bd"/>
</dbReference>
<dbReference type="EMBL" id="CP001097">
    <property type="protein sequence ID" value="ACD90081.1"/>
    <property type="molecule type" value="Genomic_DNA"/>
</dbReference>
<dbReference type="Proteomes" id="UP000008841">
    <property type="component" value="Chromosome"/>
</dbReference>
<dbReference type="CDD" id="cd03214">
    <property type="entry name" value="ABC_Iron-Siderophores_B12_Hemin"/>
    <property type="match status" value="1"/>
</dbReference>
<dbReference type="PANTHER" id="PTHR42794">
    <property type="entry name" value="HEMIN IMPORT ATP-BINDING PROTEIN HMUV"/>
    <property type="match status" value="1"/>
</dbReference>
<evidence type="ECO:0000259" key="6">
    <source>
        <dbReference type="PROSITE" id="PS50893"/>
    </source>
</evidence>
<dbReference type="HOGENOM" id="CLU_000604_1_11_10"/>
<keyword evidence="1" id="KW-0813">Transport</keyword>
<dbReference type="KEGG" id="cli:Clim_1005"/>
<name>B3EC06_CHLL2</name>
<keyword evidence="2" id="KW-0547">Nucleotide-binding</keyword>
<dbReference type="GO" id="GO:0005524">
    <property type="term" value="F:ATP binding"/>
    <property type="evidence" value="ECO:0007669"/>
    <property type="project" value="UniProtKB-KW"/>
</dbReference>
<organism evidence="7 8">
    <name type="scientific">Chlorobium limicola (strain DSM 245 / NBRC 103803 / 6330)</name>
    <dbReference type="NCBI Taxonomy" id="290315"/>
    <lineage>
        <taxon>Bacteria</taxon>
        <taxon>Pseudomonadati</taxon>
        <taxon>Chlorobiota</taxon>
        <taxon>Chlorobiia</taxon>
        <taxon>Chlorobiales</taxon>
        <taxon>Chlorobiaceae</taxon>
        <taxon>Chlorobium/Pelodictyon group</taxon>
        <taxon>Chlorobium</taxon>
    </lineage>
</organism>
<dbReference type="InterPro" id="IPR003593">
    <property type="entry name" value="AAA+_ATPase"/>
</dbReference>
<dbReference type="eggNOG" id="COG1120">
    <property type="taxonomic scope" value="Bacteria"/>
</dbReference>
<keyword evidence="3" id="KW-0067">ATP-binding</keyword>
<dbReference type="SMART" id="SM00382">
    <property type="entry name" value="AAA"/>
    <property type="match status" value="1"/>
</dbReference>
<proteinExistence type="predicted"/>
<dbReference type="Gene3D" id="3.40.50.300">
    <property type="entry name" value="P-loop containing nucleotide triphosphate hydrolases"/>
    <property type="match status" value="1"/>
</dbReference>
<dbReference type="AlphaFoldDB" id="B3EC06"/>
<comment type="function">
    <text evidence="5">Part of the ABC transporter complex HmuTUV involved in hemin import. Responsible for energy coupling to the transport system.</text>
</comment>
<dbReference type="SUPFAM" id="SSF52540">
    <property type="entry name" value="P-loop containing nucleoside triphosphate hydrolases"/>
    <property type="match status" value="1"/>
</dbReference>
<evidence type="ECO:0000256" key="5">
    <source>
        <dbReference type="ARBA" id="ARBA00037066"/>
    </source>
</evidence>
<dbReference type="PROSITE" id="PS50893">
    <property type="entry name" value="ABC_TRANSPORTER_2"/>
    <property type="match status" value="1"/>
</dbReference>
<dbReference type="InterPro" id="IPR027417">
    <property type="entry name" value="P-loop_NTPase"/>
</dbReference>
<evidence type="ECO:0000256" key="2">
    <source>
        <dbReference type="ARBA" id="ARBA00022741"/>
    </source>
</evidence>
<dbReference type="OrthoDB" id="9787851at2"/>
<protein>
    <submittedName>
        <fullName evidence="7">ABC transporter related</fullName>
    </submittedName>
</protein>
<reference evidence="7 8" key="1">
    <citation type="submission" date="2008-05" db="EMBL/GenBank/DDBJ databases">
        <title>Complete sequence of Chlorobium limicola DSM 245.</title>
        <authorList>
            <consortium name="US DOE Joint Genome Institute"/>
            <person name="Lucas S."/>
            <person name="Copeland A."/>
            <person name="Lapidus A."/>
            <person name="Glavina del Rio T."/>
            <person name="Dalin E."/>
            <person name="Tice H."/>
            <person name="Bruce D."/>
            <person name="Goodwin L."/>
            <person name="Pitluck S."/>
            <person name="Schmutz J."/>
            <person name="Larimer F."/>
            <person name="Land M."/>
            <person name="Hauser L."/>
            <person name="Kyrpides N."/>
            <person name="Ovchinnikova G."/>
            <person name="Zhao F."/>
            <person name="Li T."/>
            <person name="Liu Z."/>
            <person name="Overmann J."/>
            <person name="Bryant D.A."/>
            <person name="Richardson P."/>
        </authorList>
    </citation>
    <scope>NUCLEOTIDE SEQUENCE [LARGE SCALE GENOMIC DNA]</scope>
    <source>
        <strain evidence="8">DSM 245 / NBRC 103803 / 6330</strain>
    </source>
</reference>
<keyword evidence="4" id="KW-1278">Translocase</keyword>
<gene>
    <name evidence="7" type="ordered locus">Clim_1005</name>
</gene>
<feature type="domain" description="ABC transporter" evidence="6">
    <location>
        <begin position="6"/>
        <end position="258"/>
    </location>
</feature>
<evidence type="ECO:0000313" key="7">
    <source>
        <dbReference type="EMBL" id="ACD90081.1"/>
    </source>
</evidence>
<evidence type="ECO:0000256" key="4">
    <source>
        <dbReference type="ARBA" id="ARBA00022967"/>
    </source>
</evidence>
<dbReference type="RefSeq" id="WP_012465960.1">
    <property type="nucleotide sequence ID" value="NC_010803.1"/>
</dbReference>
<dbReference type="Pfam" id="PF00005">
    <property type="entry name" value="ABC_tran"/>
    <property type="match status" value="1"/>
</dbReference>
<evidence type="ECO:0000256" key="3">
    <source>
        <dbReference type="ARBA" id="ARBA00022840"/>
    </source>
</evidence>
<evidence type="ECO:0000256" key="1">
    <source>
        <dbReference type="ARBA" id="ARBA00022448"/>
    </source>
</evidence>